<evidence type="ECO:0000313" key="2">
    <source>
        <dbReference type="Proteomes" id="UP000277579"/>
    </source>
</evidence>
<gene>
    <name evidence="1" type="ORF">CLV94_2377</name>
</gene>
<dbReference type="EMBL" id="RBLC01000003">
    <property type="protein sequence ID" value="RKS21742.1"/>
    <property type="molecule type" value="Genomic_DNA"/>
</dbReference>
<sequence length="81" mass="9735">MATQICPKCKQDSFTWYMDDDEASGLTIWHCFNCRYVAYEDEQKIRDCLNCLKNTSSYLMDTETIFYWCNNCNEIEFLKNK</sequence>
<keyword evidence="2" id="KW-1185">Reference proteome</keyword>
<protein>
    <submittedName>
        <fullName evidence="1">Uncharacterized protein</fullName>
    </submittedName>
</protein>
<comment type="caution">
    <text evidence="1">The sequence shown here is derived from an EMBL/GenBank/DDBJ whole genome shotgun (WGS) entry which is preliminary data.</text>
</comment>
<name>A0A495M9B2_9FLAO</name>
<dbReference type="Proteomes" id="UP000277579">
    <property type="component" value="Unassembled WGS sequence"/>
</dbReference>
<reference evidence="1 2" key="1">
    <citation type="submission" date="2018-10" db="EMBL/GenBank/DDBJ databases">
        <title>Genomic Encyclopedia of Archaeal and Bacterial Type Strains, Phase II (KMG-II): from individual species to whole genera.</title>
        <authorList>
            <person name="Goeker M."/>
        </authorList>
    </citation>
    <scope>NUCLEOTIDE SEQUENCE [LARGE SCALE GENOMIC DNA]</scope>
    <source>
        <strain evidence="1 2">DSM 29537</strain>
    </source>
</reference>
<evidence type="ECO:0000313" key="1">
    <source>
        <dbReference type="EMBL" id="RKS21742.1"/>
    </source>
</evidence>
<proteinExistence type="predicted"/>
<organism evidence="1 2">
    <name type="scientific">Flavobacterium endophyticum</name>
    <dbReference type="NCBI Taxonomy" id="1540163"/>
    <lineage>
        <taxon>Bacteria</taxon>
        <taxon>Pseudomonadati</taxon>
        <taxon>Bacteroidota</taxon>
        <taxon>Flavobacteriia</taxon>
        <taxon>Flavobacteriales</taxon>
        <taxon>Flavobacteriaceae</taxon>
        <taxon>Flavobacterium</taxon>
    </lineage>
</organism>
<dbReference type="AlphaFoldDB" id="A0A495M9B2"/>
<accession>A0A495M9B2</accession>